<organism evidence="2 3">
    <name type="scientific">Pseudomonas fluorescens</name>
    <dbReference type="NCBI Taxonomy" id="294"/>
    <lineage>
        <taxon>Bacteria</taxon>
        <taxon>Pseudomonadati</taxon>
        <taxon>Pseudomonadota</taxon>
        <taxon>Gammaproteobacteria</taxon>
        <taxon>Pseudomonadales</taxon>
        <taxon>Pseudomonadaceae</taxon>
        <taxon>Pseudomonas</taxon>
    </lineage>
</organism>
<sequence length="56" mass="6296">MKTADSREDGQIPKAEDSAANLESDPVKSLKQTAWDEWFDDGEKCSADFMLSREQS</sequence>
<dbReference type="RefSeq" id="WP_191630875.1">
    <property type="nucleotide sequence ID" value="NZ_CABVHJ010000004.1"/>
</dbReference>
<feature type="region of interest" description="Disordered" evidence="1">
    <location>
        <begin position="1"/>
        <end position="27"/>
    </location>
</feature>
<reference evidence="2 3" key="1">
    <citation type="submission" date="2019-09" db="EMBL/GenBank/DDBJ databases">
        <authorList>
            <person name="Chandra G."/>
            <person name="Truman W A."/>
        </authorList>
    </citation>
    <scope>NUCLEOTIDE SEQUENCE [LARGE SCALE GENOMIC DNA]</scope>
    <source>
        <strain evidence="2">PS655</strain>
    </source>
</reference>
<dbReference type="EMBL" id="CABVHJ010000004">
    <property type="protein sequence ID" value="VVM66899.1"/>
    <property type="molecule type" value="Genomic_DNA"/>
</dbReference>
<evidence type="ECO:0000313" key="3">
    <source>
        <dbReference type="Proteomes" id="UP000327167"/>
    </source>
</evidence>
<evidence type="ECO:0000256" key="1">
    <source>
        <dbReference type="SAM" id="MobiDB-lite"/>
    </source>
</evidence>
<dbReference type="AlphaFoldDB" id="A0A5E6REM4"/>
<name>A0A5E6REM4_PSEFL</name>
<dbReference type="Proteomes" id="UP000327167">
    <property type="component" value="Unassembled WGS sequence"/>
</dbReference>
<gene>
    <name evidence="2" type="ORF">PS655_01605</name>
</gene>
<feature type="compositionally biased region" description="Basic and acidic residues" evidence="1">
    <location>
        <begin position="1"/>
        <end position="17"/>
    </location>
</feature>
<proteinExistence type="predicted"/>
<protein>
    <submittedName>
        <fullName evidence="2">Uncharacterized protein</fullName>
    </submittedName>
</protein>
<accession>A0A5E6REM4</accession>
<evidence type="ECO:0000313" key="2">
    <source>
        <dbReference type="EMBL" id="VVM66899.1"/>
    </source>
</evidence>